<evidence type="ECO:0000256" key="10">
    <source>
        <dbReference type="SAM" id="MobiDB-lite"/>
    </source>
</evidence>
<dbReference type="GO" id="GO:0005484">
    <property type="term" value="F:SNAP receptor activity"/>
    <property type="evidence" value="ECO:0007669"/>
    <property type="project" value="InterPro"/>
</dbReference>
<evidence type="ECO:0000256" key="2">
    <source>
        <dbReference type="ARBA" id="ARBA00009063"/>
    </source>
</evidence>
<feature type="domain" description="T-SNARE coiled-coil homology" evidence="12">
    <location>
        <begin position="256"/>
        <end position="318"/>
    </location>
</feature>
<keyword evidence="7" id="KW-0333">Golgi apparatus</keyword>
<dbReference type="InterPro" id="IPR000727">
    <property type="entry name" value="T_SNARE_dom"/>
</dbReference>
<proteinExistence type="inferred from homology"/>
<sequence length="434" mass="47245">MANPYATYAAYSASGPASSSSGPSSSSRAAQGQQQQQQLGVTRSRTLFYLSVRDSSTFSSARGSRIAAAQYGDTVDVADDEQGRLLGGAHRVDMNGLPPKWVDISDEVEEILSRVESKVTALDKLHAKHVLPGFNDRSKEEAEIERQTAEITRDFRRCSSLVASISPGVRPTRVELVTATNVQRGLAQKVQDASGQFRKKQRVYMQKLQGHAIKNKDLLAASGAITLRGTDGLDELEEDEEASQTQAQSQVQSHAALDIAQRSNEVQQIAQSIAELAELFRDLGNLVVEQGTVLDTVEYNVMETSRAMEHAVDELKTAQRYQSNTGRRRCILLLILIIVGLVIVLIYKPRRHAAPEPVASGAPDADNAVDDAADVYNDHGFYESGDPAATLTGWHDRPSPTTTVGSDSAVGESRPYGGRPHKFPVVDEVFDDRL</sequence>
<dbReference type="GO" id="GO:0006906">
    <property type="term" value="P:vesicle fusion"/>
    <property type="evidence" value="ECO:0007669"/>
    <property type="project" value="TreeGrafter"/>
</dbReference>
<evidence type="ECO:0000256" key="4">
    <source>
        <dbReference type="ARBA" id="ARBA00022692"/>
    </source>
</evidence>
<accession>A0A7D8YYZ5</accession>
<dbReference type="InterPro" id="IPR045242">
    <property type="entry name" value="Syntaxin"/>
</dbReference>
<reference evidence="13 14" key="1">
    <citation type="journal article" date="2019" name="PLoS Genet.">
        <title>Convergent evolution of linked mating-type loci in basidiomycete fungi.</title>
        <authorList>
            <person name="Sun S."/>
            <person name="Coelho M.A."/>
            <person name="Heitman J."/>
            <person name="Nowrousian M."/>
        </authorList>
    </citation>
    <scope>NUCLEOTIDE SEQUENCE [LARGE SCALE GENOMIC DNA]</scope>
    <source>
        <strain evidence="13 14">CBS 4282</strain>
    </source>
</reference>
<evidence type="ECO:0000313" key="13">
    <source>
        <dbReference type="EMBL" id="TXT10615.1"/>
    </source>
</evidence>
<dbReference type="GO" id="GO:0000149">
    <property type="term" value="F:SNARE binding"/>
    <property type="evidence" value="ECO:0007669"/>
    <property type="project" value="TreeGrafter"/>
</dbReference>
<protein>
    <recommendedName>
        <fullName evidence="12">t-SNARE coiled-coil homology domain-containing protein</fullName>
    </recommendedName>
</protein>
<dbReference type="GO" id="GO:0000139">
    <property type="term" value="C:Golgi membrane"/>
    <property type="evidence" value="ECO:0007669"/>
    <property type="project" value="UniProtKB-SubCell"/>
</dbReference>
<dbReference type="EMBL" id="QKWK01000005">
    <property type="protein sequence ID" value="TXT10615.1"/>
    <property type="molecule type" value="Genomic_DNA"/>
</dbReference>
<dbReference type="PANTHER" id="PTHR19957">
    <property type="entry name" value="SYNTAXIN"/>
    <property type="match status" value="1"/>
</dbReference>
<evidence type="ECO:0000256" key="7">
    <source>
        <dbReference type="ARBA" id="ARBA00023034"/>
    </source>
</evidence>
<dbReference type="GO" id="GO:0006886">
    <property type="term" value="P:intracellular protein transport"/>
    <property type="evidence" value="ECO:0007669"/>
    <property type="project" value="InterPro"/>
</dbReference>
<evidence type="ECO:0000256" key="9">
    <source>
        <dbReference type="ARBA" id="ARBA00023136"/>
    </source>
</evidence>
<gene>
    <name evidence="13" type="ORF">VHUM_02120</name>
</gene>
<keyword evidence="4 11" id="KW-0812">Transmembrane</keyword>
<keyword evidence="3" id="KW-0813">Transport</keyword>
<name>A0A7D8YYZ5_VANHU</name>
<evidence type="ECO:0000256" key="8">
    <source>
        <dbReference type="ARBA" id="ARBA00023054"/>
    </source>
</evidence>
<feature type="compositionally biased region" description="Low complexity" evidence="10">
    <location>
        <begin position="12"/>
        <end position="38"/>
    </location>
</feature>
<evidence type="ECO:0000259" key="12">
    <source>
        <dbReference type="PROSITE" id="PS50192"/>
    </source>
</evidence>
<evidence type="ECO:0000256" key="5">
    <source>
        <dbReference type="ARBA" id="ARBA00022927"/>
    </source>
</evidence>
<evidence type="ECO:0000256" key="3">
    <source>
        <dbReference type="ARBA" id="ARBA00022448"/>
    </source>
</evidence>
<dbReference type="GO" id="GO:0048278">
    <property type="term" value="P:vesicle docking"/>
    <property type="evidence" value="ECO:0007669"/>
    <property type="project" value="TreeGrafter"/>
</dbReference>
<dbReference type="PROSITE" id="PS00914">
    <property type="entry name" value="SYNTAXIN"/>
    <property type="match status" value="1"/>
</dbReference>
<feature type="region of interest" description="Disordered" evidence="10">
    <location>
        <begin position="12"/>
        <end position="40"/>
    </location>
</feature>
<evidence type="ECO:0000256" key="6">
    <source>
        <dbReference type="ARBA" id="ARBA00022989"/>
    </source>
</evidence>
<dbReference type="Pfam" id="PF05739">
    <property type="entry name" value="SNARE"/>
    <property type="match status" value="1"/>
</dbReference>
<dbReference type="GO" id="GO:0031201">
    <property type="term" value="C:SNARE complex"/>
    <property type="evidence" value="ECO:0007669"/>
    <property type="project" value="TreeGrafter"/>
</dbReference>
<keyword evidence="5" id="KW-0653">Protein transport</keyword>
<dbReference type="SMART" id="SM00397">
    <property type="entry name" value="t_SNARE"/>
    <property type="match status" value="1"/>
</dbReference>
<evidence type="ECO:0000256" key="11">
    <source>
        <dbReference type="SAM" id="Phobius"/>
    </source>
</evidence>
<dbReference type="Proteomes" id="UP000473826">
    <property type="component" value="Unassembled WGS sequence"/>
</dbReference>
<evidence type="ECO:0000256" key="1">
    <source>
        <dbReference type="ARBA" id="ARBA00004409"/>
    </source>
</evidence>
<keyword evidence="8" id="KW-0175">Coiled coil</keyword>
<dbReference type="Gene3D" id="1.20.58.70">
    <property type="match status" value="1"/>
</dbReference>
<dbReference type="InterPro" id="IPR010989">
    <property type="entry name" value="SNARE"/>
</dbReference>
<comment type="similarity">
    <text evidence="2">Belongs to the syntaxin family.</text>
</comment>
<feature type="transmembrane region" description="Helical" evidence="11">
    <location>
        <begin position="330"/>
        <end position="347"/>
    </location>
</feature>
<keyword evidence="6 11" id="KW-1133">Transmembrane helix</keyword>
<dbReference type="PROSITE" id="PS50192">
    <property type="entry name" value="T_SNARE"/>
    <property type="match status" value="1"/>
</dbReference>
<feature type="region of interest" description="Disordered" evidence="10">
    <location>
        <begin position="387"/>
        <end position="423"/>
    </location>
</feature>
<dbReference type="SUPFAM" id="SSF47661">
    <property type="entry name" value="t-snare proteins"/>
    <property type="match status" value="1"/>
</dbReference>
<dbReference type="InterPro" id="IPR006012">
    <property type="entry name" value="Syntaxin/epimorphin_CS"/>
</dbReference>
<evidence type="ECO:0000313" key="14">
    <source>
        <dbReference type="Proteomes" id="UP000473826"/>
    </source>
</evidence>
<keyword evidence="9 11" id="KW-0472">Membrane</keyword>
<comment type="subcellular location">
    <subcellularLocation>
        <location evidence="1">Golgi apparatus membrane</location>
        <topology evidence="1">Single-pass type IV membrane protein</topology>
    </subcellularLocation>
</comment>
<dbReference type="PANTHER" id="PTHR19957:SF83">
    <property type="entry name" value="SYNTAXIN-16"/>
    <property type="match status" value="1"/>
</dbReference>
<organism evidence="13 14">
    <name type="scientific">Vanrija humicola</name>
    <name type="common">Yeast</name>
    <name type="synonym">Cryptococcus humicola</name>
    <dbReference type="NCBI Taxonomy" id="5417"/>
    <lineage>
        <taxon>Eukaryota</taxon>
        <taxon>Fungi</taxon>
        <taxon>Dikarya</taxon>
        <taxon>Basidiomycota</taxon>
        <taxon>Agaricomycotina</taxon>
        <taxon>Tremellomycetes</taxon>
        <taxon>Trichosporonales</taxon>
        <taxon>Trichosporonaceae</taxon>
        <taxon>Vanrija</taxon>
    </lineage>
</organism>
<keyword evidence="14" id="KW-1185">Reference proteome</keyword>
<dbReference type="AlphaFoldDB" id="A0A7D8YYZ5"/>
<dbReference type="CDD" id="cd15845">
    <property type="entry name" value="SNARE_syntaxin16"/>
    <property type="match status" value="1"/>
</dbReference>
<dbReference type="OrthoDB" id="10251371at2759"/>
<comment type="caution">
    <text evidence="13">The sequence shown here is derived from an EMBL/GenBank/DDBJ whole genome shotgun (WGS) entry which is preliminary data.</text>
</comment>